<accession>A0A417YYU7</accession>
<dbReference type="EMBL" id="QWLM01000026">
    <property type="protein sequence ID" value="RHW43099.1"/>
    <property type="molecule type" value="Genomic_DNA"/>
</dbReference>
<evidence type="ECO:0000313" key="4">
    <source>
        <dbReference type="EMBL" id="RHW43099.1"/>
    </source>
</evidence>
<dbReference type="InterPro" id="IPR038375">
    <property type="entry name" value="NDUFAF7_sf"/>
</dbReference>
<dbReference type="GO" id="GO:0032259">
    <property type="term" value="P:methylation"/>
    <property type="evidence" value="ECO:0007669"/>
    <property type="project" value="UniProtKB-KW"/>
</dbReference>
<reference evidence="4 5" key="1">
    <citation type="submission" date="2018-08" db="EMBL/GenBank/DDBJ databases">
        <title>Whole genome sequence analysis of Dermacoccus abyssi bacteria isolated from Deep Mariana trench Micromonospora spp reveals genes involved in the environmental adaptation and production of secondary metabolites.</title>
        <authorList>
            <person name="Abdel-Mageed W.M."/>
            <person name="Lehri B."/>
            <person name="Nouioui I."/>
            <person name="Goodfellow I."/>
            <person name="Jaspars M."/>
            <person name="Karlyshev A."/>
        </authorList>
    </citation>
    <scope>NUCLEOTIDE SEQUENCE [LARGE SCALE GENOMIC DNA]</scope>
    <source>
        <strain evidence="4 5">MT1.1</strain>
    </source>
</reference>
<dbReference type="Proteomes" id="UP000285376">
    <property type="component" value="Unassembled WGS sequence"/>
</dbReference>
<evidence type="ECO:0008006" key="6">
    <source>
        <dbReference type="Google" id="ProtNLM"/>
    </source>
</evidence>
<evidence type="ECO:0000313" key="5">
    <source>
        <dbReference type="Proteomes" id="UP000285376"/>
    </source>
</evidence>
<name>A0A417YYU7_9MICO</name>
<gene>
    <name evidence="4" type="ORF">D1832_14485</name>
</gene>
<keyword evidence="2" id="KW-0808">Transferase</keyword>
<sequence>MSGRRGTGAAFLRKHRDNGSVSTHPRPWFDAWHDALYGEAGFYRRDEGPAGHFATSAQGIPGVADVLAQAVLAYAERCDAEVVVDFACGRGELLEALARFADPSLELVGVDVVARPDAMSDRIAWVQSPGAAAAPDFDFLDGRRALVVAHEWLDVVPCTVAEADDDGVLRSVLVAHDGTESVGEPLTEPELDWVRRWWRPQHDTSDATSSPGPDAAETHLPGERVEVGLTRDRAWSNLIENVSRHATPGSVLVGVDYGHTSATRPPLGTLTGFREGAECTPIPDGSCDVTAHVAVDSLDADHVTTQRAVMLDLFGEEPLEPVLLDLAHTAPPAYLQRLAVRSALAAAVSPDGLGAFFWWVREIR</sequence>
<dbReference type="GO" id="GO:0008168">
    <property type="term" value="F:methyltransferase activity"/>
    <property type="evidence" value="ECO:0007669"/>
    <property type="project" value="UniProtKB-KW"/>
</dbReference>
<dbReference type="Pfam" id="PF02636">
    <property type="entry name" value="Methyltransf_28"/>
    <property type="match status" value="1"/>
</dbReference>
<keyword evidence="1" id="KW-0489">Methyltransferase</keyword>
<feature type="region of interest" description="Disordered" evidence="3">
    <location>
        <begin position="202"/>
        <end position="223"/>
    </location>
</feature>
<proteinExistence type="predicted"/>
<dbReference type="AlphaFoldDB" id="A0A417YYU7"/>
<dbReference type="Gene3D" id="3.40.50.12710">
    <property type="match status" value="1"/>
</dbReference>
<evidence type="ECO:0000256" key="3">
    <source>
        <dbReference type="SAM" id="MobiDB-lite"/>
    </source>
</evidence>
<comment type="caution">
    <text evidence="4">The sequence shown here is derived from an EMBL/GenBank/DDBJ whole genome shotgun (WGS) entry which is preliminary data.</text>
</comment>
<dbReference type="InterPro" id="IPR003788">
    <property type="entry name" value="NDUFAF7"/>
</dbReference>
<evidence type="ECO:0000256" key="2">
    <source>
        <dbReference type="ARBA" id="ARBA00022679"/>
    </source>
</evidence>
<organism evidence="4 5">
    <name type="scientific">Dermacoccus abyssi</name>
    <dbReference type="NCBI Taxonomy" id="322596"/>
    <lineage>
        <taxon>Bacteria</taxon>
        <taxon>Bacillati</taxon>
        <taxon>Actinomycetota</taxon>
        <taxon>Actinomycetes</taxon>
        <taxon>Micrococcales</taxon>
        <taxon>Dermacoccaceae</taxon>
        <taxon>Dermacoccus</taxon>
    </lineage>
</organism>
<protein>
    <recommendedName>
        <fullName evidence="6">SAM-dependent methyltransferase</fullName>
    </recommendedName>
</protein>
<dbReference type="InterPro" id="IPR029063">
    <property type="entry name" value="SAM-dependent_MTases_sf"/>
</dbReference>
<evidence type="ECO:0000256" key="1">
    <source>
        <dbReference type="ARBA" id="ARBA00022603"/>
    </source>
</evidence>
<dbReference type="SUPFAM" id="SSF53335">
    <property type="entry name" value="S-adenosyl-L-methionine-dependent methyltransferases"/>
    <property type="match status" value="1"/>
</dbReference>